<feature type="transmembrane region" description="Helical" evidence="1">
    <location>
        <begin position="135"/>
        <end position="157"/>
    </location>
</feature>
<dbReference type="Pfam" id="PF09578">
    <property type="entry name" value="Spore_YabQ"/>
    <property type="match status" value="1"/>
</dbReference>
<dbReference type="RefSeq" id="WP_071312623.1">
    <property type="nucleotide sequence ID" value="NZ_MLQQ01000007.1"/>
</dbReference>
<accession>A0A1S2LSX1</accession>
<proteinExistence type="predicted"/>
<dbReference type="InterPro" id="IPR019074">
    <property type="entry name" value="YabQ"/>
</dbReference>
<dbReference type="AlphaFoldDB" id="A0A1S2LSX1"/>
<protein>
    <submittedName>
        <fullName evidence="2">Spore cortex biosynthesis protein YabQ</fullName>
    </submittedName>
</protein>
<reference evidence="2 3" key="1">
    <citation type="submission" date="2016-10" db="EMBL/GenBank/DDBJ databases">
        <title>Draft genome sequences of four alkaliphilic bacteria belonging to the Anaerobacillus genus.</title>
        <authorList>
            <person name="Bassil N.M."/>
            <person name="Lloyd J.R."/>
        </authorList>
    </citation>
    <scope>NUCLEOTIDE SEQUENCE [LARGE SCALE GENOMIC DNA]</scope>
    <source>
        <strain evidence="2 3">DSM 15340</strain>
    </source>
</reference>
<comment type="caution">
    <text evidence="2">The sequence shown here is derived from an EMBL/GenBank/DDBJ whole genome shotgun (WGS) entry which is preliminary data.</text>
</comment>
<feature type="transmembrane region" description="Helical" evidence="1">
    <location>
        <begin position="39"/>
        <end position="63"/>
    </location>
</feature>
<keyword evidence="1" id="KW-0812">Transmembrane</keyword>
<evidence type="ECO:0000313" key="2">
    <source>
        <dbReference type="EMBL" id="OIJ14455.1"/>
    </source>
</evidence>
<dbReference type="OrthoDB" id="1653819at2"/>
<dbReference type="NCBIfam" id="TIGR02893">
    <property type="entry name" value="spore_yabQ"/>
    <property type="match status" value="1"/>
</dbReference>
<sequence length="196" mass="23164">MSLTVQLQTMLVMVAMGGWLGMAIDTYSRLIRGRKWKQWITVINDSLFWIIQGLLVFYILLQINEGEMRFYILLALLCGYSCYRALLYRIYQNILEATIQAIIKTYKFCKAALFMLVINPTKGLLKLLYTVCMMILSFLITVIFFLLKVLYTPFIWLGRGIWRLLPKEKLDKFSNKLGFFKKIKNYIMRWFTKKGS</sequence>
<feature type="transmembrane region" description="Helical" evidence="1">
    <location>
        <begin position="6"/>
        <end position="27"/>
    </location>
</feature>
<keyword evidence="3" id="KW-1185">Reference proteome</keyword>
<evidence type="ECO:0000313" key="3">
    <source>
        <dbReference type="Proteomes" id="UP000180098"/>
    </source>
</evidence>
<dbReference type="EMBL" id="MLQQ01000007">
    <property type="protein sequence ID" value="OIJ14455.1"/>
    <property type="molecule type" value="Genomic_DNA"/>
</dbReference>
<organism evidence="2 3">
    <name type="scientific">Anaerobacillus arseniciselenatis</name>
    <dbReference type="NCBI Taxonomy" id="85682"/>
    <lineage>
        <taxon>Bacteria</taxon>
        <taxon>Bacillati</taxon>
        <taxon>Bacillota</taxon>
        <taxon>Bacilli</taxon>
        <taxon>Bacillales</taxon>
        <taxon>Bacillaceae</taxon>
        <taxon>Anaerobacillus</taxon>
    </lineage>
</organism>
<keyword evidence="1" id="KW-1133">Transmembrane helix</keyword>
<name>A0A1S2LSX1_9BACI</name>
<feature type="transmembrane region" description="Helical" evidence="1">
    <location>
        <begin position="69"/>
        <end position="87"/>
    </location>
</feature>
<keyword evidence="1" id="KW-0472">Membrane</keyword>
<evidence type="ECO:0000256" key="1">
    <source>
        <dbReference type="SAM" id="Phobius"/>
    </source>
</evidence>
<dbReference type="Proteomes" id="UP000180098">
    <property type="component" value="Unassembled WGS sequence"/>
</dbReference>
<gene>
    <name evidence="2" type="ORF">BKP35_06800</name>
</gene>